<evidence type="ECO:0000313" key="2">
    <source>
        <dbReference type="EMBL" id="KIL54324.1"/>
    </source>
</evidence>
<feature type="non-terminal residue" evidence="2">
    <location>
        <position position="55"/>
    </location>
</feature>
<dbReference type="OrthoDB" id="3069822at2759"/>
<dbReference type="Proteomes" id="UP000054549">
    <property type="component" value="Unassembled WGS sequence"/>
</dbReference>
<evidence type="ECO:0000259" key="1">
    <source>
        <dbReference type="Pfam" id="PF22936"/>
    </source>
</evidence>
<reference evidence="2 3" key="1">
    <citation type="submission" date="2014-04" db="EMBL/GenBank/DDBJ databases">
        <title>Evolutionary Origins and Diversification of the Mycorrhizal Mutualists.</title>
        <authorList>
            <consortium name="DOE Joint Genome Institute"/>
            <consortium name="Mycorrhizal Genomics Consortium"/>
            <person name="Kohler A."/>
            <person name="Kuo A."/>
            <person name="Nagy L.G."/>
            <person name="Floudas D."/>
            <person name="Copeland A."/>
            <person name="Barry K.W."/>
            <person name="Cichocki N."/>
            <person name="Veneault-Fourrey C."/>
            <person name="LaButti K."/>
            <person name="Lindquist E.A."/>
            <person name="Lipzen A."/>
            <person name="Lundell T."/>
            <person name="Morin E."/>
            <person name="Murat C."/>
            <person name="Riley R."/>
            <person name="Ohm R."/>
            <person name="Sun H."/>
            <person name="Tunlid A."/>
            <person name="Henrissat B."/>
            <person name="Grigoriev I.V."/>
            <person name="Hibbett D.S."/>
            <person name="Martin F."/>
        </authorList>
    </citation>
    <scope>NUCLEOTIDE SEQUENCE [LARGE SCALE GENOMIC DNA]</scope>
    <source>
        <strain evidence="2 3">Koide BX008</strain>
    </source>
</reference>
<dbReference type="AlphaFoldDB" id="A0A0C2SK61"/>
<proteinExistence type="predicted"/>
<feature type="non-terminal residue" evidence="2">
    <location>
        <position position="1"/>
    </location>
</feature>
<evidence type="ECO:0000313" key="3">
    <source>
        <dbReference type="Proteomes" id="UP000054549"/>
    </source>
</evidence>
<gene>
    <name evidence="2" type="ORF">M378DRAFT_54255</name>
</gene>
<dbReference type="InterPro" id="IPR054722">
    <property type="entry name" value="PolX-like_BBD"/>
</dbReference>
<keyword evidence="3" id="KW-1185">Reference proteome</keyword>
<dbReference type="HOGENOM" id="CLU_3037791_0_0_1"/>
<accession>A0A0C2SK61</accession>
<sequence length="55" mass="6424">ETLWLMDSGASKHFTYKIEDFYTYSSFQEPLTVKTANKNAKTFMYGIGTIQLNHR</sequence>
<dbReference type="EMBL" id="KN818812">
    <property type="protein sequence ID" value="KIL54324.1"/>
    <property type="molecule type" value="Genomic_DNA"/>
</dbReference>
<name>A0A0C2SK61_AMAMK</name>
<protein>
    <recommendedName>
        <fullName evidence="1">Retrovirus-related Pol polyprotein from transposon TNT 1-94-like beta-barrel domain-containing protein</fullName>
    </recommendedName>
</protein>
<organism evidence="2 3">
    <name type="scientific">Amanita muscaria (strain Koide BX008)</name>
    <dbReference type="NCBI Taxonomy" id="946122"/>
    <lineage>
        <taxon>Eukaryota</taxon>
        <taxon>Fungi</taxon>
        <taxon>Dikarya</taxon>
        <taxon>Basidiomycota</taxon>
        <taxon>Agaricomycotina</taxon>
        <taxon>Agaricomycetes</taxon>
        <taxon>Agaricomycetidae</taxon>
        <taxon>Agaricales</taxon>
        <taxon>Pluteineae</taxon>
        <taxon>Amanitaceae</taxon>
        <taxon>Amanita</taxon>
    </lineage>
</organism>
<feature type="domain" description="Retrovirus-related Pol polyprotein from transposon TNT 1-94-like beta-barrel" evidence="1">
    <location>
        <begin position="4"/>
        <end position="53"/>
    </location>
</feature>
<dbReference type="InParanoid" id="A0A0C2SK61"/>
<dbReference type="Pfam" id="PF22936">
    <property type="entry name" value="Pol_BBD"/>
    <property type="match status" value="1"/>
</dbReference>